<feature type="non-terminal residue" evidence="3">
    <location>
        <position position="250"/>
    </location>
</feature>
<dbReference type="InterPro" id="IPR001251">
    <property type="entry name" value="CRAL-TRIO_dom"/>
</dbReference>
<evidence type="ECO:0000259" key="2">
    <source>
        <dbReference type="Pfam" id="PF00650"/>
    </source>
</evidence>
<evidence type="ECO:0000313" key="4">
    <source>
        <dbReference type="Proteomes" id="UP000673691"/>
    </source>
</evidence>
<dbReference type="PANTHER" id="PTHR46590">
    <property type="entry name" value="PHOSPHATIDYLINOSITOL TRANSFER PROTEIN CSR1-RELATED"/>
    <property type="match status" value="1"/>
</dbReference>
<accession>A0A8H7ZVR4</accession>
<reference evidence="3 4" key="1">
    <citation type="journal article" name="Sci. Rep.">
        <title>Genome-scale phylogenetic analyses confirm Olpidium as the closest living zoosporic fungus to the non-flagellated, terrestrial fungi.</title>
        <authorList>
            <person name="Chang Y."/>
            <person name="Rochon D."/>
            <person name="Sekimoto S."/>
            <person name="Wang Y."/>
            <person name="Chovatia M."/>
            <person name="Sandor L."/>
            <person name="Salamov A."/>
            <person name="Grigoriev I.V."/>
            <person name="Stajich J.E."/>
            <person name="Spatafora J.W."/>
        </authorList>
    </citation>
    <scope>NUCLEOTIDE SEQUENCE [LARGE SCALE GENOMIC DNA]</scope>
    <source>
        <strain evidence="3">S191</strain>
    </source>
</reference>
<dbReference type="Proteomes" id="UP000673691">
    <property type="component" value="Unassembled WGS sequence"/>
</dbReference>
<dbReference type="AlphaFoldDB" id="A0A8H7ZVR4"/>
<dbReference type="InterPro" id="IPR052432">
    <property type="entry name" value="PITP/CRAL-TRIO"/>
</dbReference>
<dbReference type="Pfam" id="PF00650">
    <property type="entry name" value="CRAL_TRIO"/>
    <property type="match status" value="1"/>
</dbReference>
<comment type="caution">
    <text evidence="3">The sequence shown here is derived from an EMBL/GenBank/DDBJ whole genome shotgun (WGS) entry which is preliminary data.</text>
</comment>
<keyword evidence="4" id="KW-1185">Reference proteome</keyword>
<evidence type="ECO:0000256" key="1">
    <source>
        <dbReference type="SAM" id="MobiDB-lite"/>
    </source>
</evidence>
<proteinExistence type="predicted"/>
<dbReference type="PANTHER" id="PTHR46590:SF4">
    <property type="entry name" value="CRAL-TRIO DOMAIN-CONTAINING PROTEIN"/>
    <property type="match status" value="1"/>
</dbReference>
<sequence>MPPCFRELSALQTALLADDLPALKKRLSLPKRKTAELRDYLADKGASPPGRSRTARPTHAPARVVTHAAPPPANLYRFFYKNGCDAQRARDQLRVTLIWRATEDLPFLSSPPPPQPPPAAGCAASRRAAAAAAAAADEEDDSGDGCCCGGYPLARSPTIDRHLRSGVFYFHGRDPRGRPIGWLNMKEYRKEEAPPEDLGAFVVYVLEVARRMLSAQEAALSADAKAPARSAEPLQFVVAVDLKGVGLSQL</sequence>
<dbReference type="EMBL" id="JAEFCI010005523">
    <property type="protein sequence ID" value="KAG5460240.1"/>
    <property type="molecule type" value="Genomic_DNA"/>
</dbReference>
<dbReference type="InterPro" id="IPR036865">
    <property type="entry name" value="CRAL-TRIO_dom_sf"/>
</dbReference>
<protein>
    <recommendedName>
        <fullName evidence="2">CRAL-TRIO domain-containing protein</fullName>
    </recommendedName>
</protein>
<organism evidence="3 4">
    <name type="scientific">Olpidium bornovanus</name>
    <dbReference type="NCBI Taxonomy" id="278681"/>
    <lineage>
        <taxon>Eukaryota</taxon>
        <taxon>Fungi</taxon>
        <taxon>Fungi incertae sedis</taxon>
        <taxon>Olpidiomycota</taxon>
        <taxon>Olpidiomycotina</taxon>
        <taxon>Olpidiomycetes</taxon>
        <taxon>Olpidiales</taxon>
        <taxon>Olpidiaceae</taxon>
        <taxon>Olpidium</taxon>
    </lineage>
</organism>
<evidence type="ECO:0000313" key="3">
    <source>
        <dbReference type="EMBL" id="KAG5460240.1"/>
    </source>
</evidence>
<gene>
    <name evidence="3" type="ORF">BJ554DRAFT_7733</name>
</gene>
<dbReference type="SUPFAM" id="SSF52087">
    <property type="entry name" value="CRAL/TRIO domain"/>
    <property type="match status" value="1"/>
</dbReference>
<dbReference type="CDD" id="cd00170">
    <property type="entry name" value="SEC14"/>
    <property type="match status" value="1"/>
</dbReference>
<dbReference type="Gene3D" id="3.40.525.10">
    <property type="entry name" value="CRAL-TRIO lipid binding domain"/>
    <property type="match status" value="1"/>
</dbReference>
<feature type="region of interest" description="Disordered" evidence="1">
    <location>
        <begin position="40"/>
        <end position="61"/>
    </location>
</feature>
<name>A0A8H7ZVR4_9FUNG</name>
<feature type="domain" description="CRAL-TRIO" evidence="2">
    <location>
        <begin position="164"/>
        <end position="249"/>
    </location>
</feature>